<reference evidence="1" key="1">
    <citation type="journal article" date="2021" name="Microorganisms">
        <title>Acidisoma silvae sp. nov. and Acidisomacellulosilytica sp. nov., Two Acidophilic Bacteria Isolated from Decaying Wood, Hydrolyzing Cellulose and Producing Poly-3-hydroxybutyrate.</title>
        <authorList>
            <person name="Mieszkin S."/>
            <person name="Pouder E."/>
            <person name="Uroz S."/>
            <person name="Simon-Colin C."/>
            <person name="Alain K."/>
        </authorList>
    </citation>
    <scope>NUCLEOTIDE SEQUENCE</scope>
    <source>
        <strain evidence="1">HW T2.11</strain>
    </source>
</reference>
<dbReference type="RefSeq" id="WP_227322059.1">
    <property type="nucleotide sequence ID" value="NZ_JAESVB010000006.1"/>
</dbReference>
<reference evidence="1" key="2">
    <citation type="submission" date="2021-01" db="EMBL/GenBank/DDBJ databases">
        <authorList>
            <person name="Mieszkin S."/>
            <person name="Pouder E."/>
            <person name="Alain K."/>
        </authorList>
    </citation>
    <scope>NUCLEOTIDE SEQUENCE</scope>
    <source>
        <strain evidence="1">HW T2.11</strain>
    </source>
</reference>
<organism evidence="1 2">
    <name type="scientific">Acidisoma silvae</name>
    <dbReference type="NCBI Taxonomy" id="2802396"/>
    <lineage>
        <taxon>Bacteria</taxon>
        <taxon>Pseudomonadati</taxon>
        <taxon>Pseudomonadota</taxon>
        <taxon>Alphaproteobacteria</taxon>
        <taxon>Acetobacterales</taxon>
        <taxon>Acidocellaceae</taxon>
        <taxon>Acidisoma</taxon>
    </lineage>
</organism>
<evidence type="ECO:0000313" key="2">
    <source>
        <dbReference type="Proteomes" id="UP000708298"/>
    </source>
</evidence>
<protein>
    <submittedName>
        <fullName evidence="1">Uncharacterized protein</fullName>
    </submittedName>
</protein>
<accession>A0A963YTT3</accession>
<keyword evidence="2" id="KW-1185">Reference proteome</keyword>
<evidence type="ECO:0000313" key="1">
    <source>
        <dbReference type="EMBL" id="MCB8876402.1"/>
    </source>
</evidence>
<dbReference type="AlphaFoldDB" id="A0A963YTT3"/>
<gene>
    <name evidence="1" type="ORF">ASILVAE211_14505</name>
</gene>
<proteinExistence type="predicted"/>
<dbReference type="EMBL" id="JAESVB010000006">
    <property type="protein sequence ID" value="MCB8876402.1"/>
    <property type="molecule type" value="Genomic_DNA"/>
</dbReference>
<dbReference type="Proteomes" id="UP000708298">
    <property type="component" value="Unassembled WGS sequence"/>
</dbReference>
<name>A0A963YTT3_9PROT</name>
<comment type="caution">
    <text evidence="1">The sequence shown here is derived from an EMBL/GenBank/DDBJ whole genome shotgun (WGS) entry which is preliminary data.</text>
</comment>
<sequence>MILDYLWDNGFKPGEPSPFKAKTLLNKDMAILMAALESGDETSVRDAVDRHLNLLTVQQLAATSR</sequence>